<dbReference type="AlphaFoldDB" id="A0AAW0XQZ8"/>
<feature type="compositionally biased region" description="Polar residues" evidence="1">
    <location>
        <begin position="169"/>
        <end position="180"/>
    </location>
</feature>
<feature type="non-terminal residue" evidence="2">
    <location>
        <position position="1"/>
    </location>
</feature>
<feature type="compositionally biased region" description="Polar residues" evidence="1">
    <location>
        <begin position="290"/>
        <end position="324"/>
    </location>
</feature>
<feature type="compositionally biased region" description="Low complexity" evidence="1">
    <location>
        <begin position="325"/>
        <end position="379"/>
    </location>
</feature>
<evidence type="ECO:0000313" key="3">
    <source>
        <dbReference type="Proteomes" id="UP001445076"/>
    </source>
</evidence>
<gene>
    <name evidence="2" type="ORF">OTU49_001749</name>
</gene>
<feature type="compositionally biased region" description="Polar residues" evidence="1">
    <location>
        <begin position="187"/>
        <end position="209"/>
    </location>
</feature>
<evidence type="ECO:0000256" key="1">
    <source>
        <dbReference type="SAM" id="MobiDB-lite"/>
    </source>
</evidence>
<feature type="compositionally biased region" description="Polar residues" evidence="1">
    <location>
        <begin position="380"/>
        <end position="397"/>
    </location>
</feature>
<feature type="region of interest" description="Disordered" evidence="1">
    <location>
        <begin position="675"/>
        <end position="697"/>
    </location>
</feature>
<sequence length="697" mass="76281">RTVSSSGCISIKSVDKINEGAKTITVLETNSKTVSSVGSAVKDNSTEETHTKAVSSVSSVSVIDLSSDEDKSMTSKVASSKLNPVSLSNTVKNDHSSEKDAAPVVSSTSVIQRVNSTEGRKDDNLEEEMILVMNEILQISKQKSVDDTLEKITVENTNQSSSVNSTTTKLHSVSQCQPQRQHVPHSSAHQTMQQHSTQLQPKQHTSQKPSMADHSKQSSPVQQLKHKPEHSSPTQQQKHPTEHHSPVQQKIHTPHHSPVEKQRQNVQLDSPVEKQRQNVQHNSPVEKQRQNVQHNSPVQKQQQNLKHNSPVQQITQTKLPNSPLQKQSQSHSSTQQRSSSHQSKQSQSQLSMQQSTHQSLQQQPLNLQQPRPQPINLQQSSNVQPPKSQHPLNLHLNSSQYSSSSQQQKIPHDSSHHKKHPQQYSHTQHKQAQPKPININVSSWNKSDMSMNPKKSPPSTNKTHSLWGSSHEVSPSRQRHAEAPIVSSADPLANLRMMHGLSVSSITKKTSASTSVYHNPTALATSSSGIYSSSGTKKSSGSSNSTSVKTTSSVLTHSGSAGMATAPSKTSSLNYSSSQPKHSASSHSFTIPSSKLSPNQAKTVLDSYEASVRQSIYNSLAQDQQMNAYKQLQQQQSNHLTAHQQQDIWPQLNAGNLLAGMAGIPNSDMLKLMSQMGKSVDSYSSSTQPGSGQHHGQ</sequence>
<feature type="compositionally biased region" description="Polar residues" evidence="1">
    <location>
        <begin position="457"/>
        <end position="476"/>
    </location>
</feature>
<reference evidence="2 3" key="1">
    <citation type="journal article" date="2024" name="BMC Genomics">
        <title>Genome assembly of redclaw crayfish (Cherax quadricarinatus) provides insights into its immune adaptation and hypoxia tolerance.</title>
        <authorList>
            <person name="Liu Z."/>
            <person name="Zheng J."/>
            <person name="Li H."/>
            <person name="Fang K."/>
            <person name="Wang S."/>
            <person name="He J."/>
            <person name="Zhou D."/>
            <person name="Weng S."/>
            <person name="Chi M."/>
            <person name="Gu Z."/>
            <person name="He J."/>
            <person name="Li F."/>
            <person name="Wang M."/>
        </authorList>
    </citation>
    <scope>NUCLEOTIDE SEQUENCE [LARGE SCALE GENOMIC DNA]</scope>
    <source>
        <strain evidence="2">ZL_2023a</strain>
    </source>
</reference>
<feature type="region of interest" description="Disordered" evidence="1">
    <location>
        <begin position="156"/>
        <end position="482"/>
    </location>
</feature>
<name>A0AAW0XQZ8_CHEQU</name>
<proteinExistence type="predicted"/>
<feature type="compositionally biased region" description="Basic and acidic residues" evidence="1">
    <location>
        <begin position="92"/>
        <end position="101"/>
    </location>
</feature>
<feature type="compositionally biased region" description="Low complexity" evidence="1">
    <location>
        <begin position="525"/>
        <end position="553"/>
    </location>
</feature>
<feature type="compositionally biased region" description="Polar residues" evidence="1">
    <location>
        <begin position="105"/>
        <end position="117"/>
    </location>
</feature>
<feature type="compositionally biased region" description="Polar residues" evidence="1">
    <location>
        <begin position="439"/>
        <end position="450"/>
    </location>
</feature>
<dbReference type="EMBL" id="JARKIK010000028">
    <property type="protein sequence ID" value="KAK8742231.1"/>
    <property type="molecule type" value="Genomic_DNA"/>
</dbReference>
<protein>
    <submittedName>
        <fullName evidence="2">Uncharacterized protein</fullName>
    </submittedName>
</protein>
<feature type="region of interest" description="Disordered" evidence="1">
    <location>
        <begin position="87"/>
        <end position="122"/>
    </location>
</feature>
<evidence type="ECO:0000313" key="2">
    <source>
        <dbReference type="EMBL" id="KAK8742231.1"/>
    </source>
</evidence>
<accession>A0AAW0XQZ8</accession>
<feature type="compositionally biased region" description="Low complexity" evidence="1">
    <location>
        <begin position="576"/>
        <end position="588"/>
    </location>
</feature>
<feature type="compositionally biased region" description="Polar residues" evidence="1">
    <location>
        <begin position="681"/>
        <end position="691"/>
    </location>
</feature>
<feature type="compositionally biased region" description="Low complexity" evidence="1">
    <location>
        <begin position="156"/>
        <end position="168"/>
    </location>
</feature>
<dbReference type="Proteomes" id="UP001445076">
    <property type="component" value="Unassembled WGS sequence"/>
</dbReference>
<feature type="compositionally biased region" description="Low complexity" evidence="1">
    <location>
        <begin position="398"/>
        <end position="408"/>
    </location>
</feature>
<feature type="region of interest" description="Disordered" evidence="1">
    <location>
        <begin position="524"/>
        <end position="596"/>
    </location>
</feature>
<organism evidence="2 3">
    <name type="scientific">Cherax quadricarinatus</name>
    <name type="common">Australian red claw crayfish</name>
    <dbReference type="NCBI Taxonomy" id="27406"/>
    <lineage>
        <taxon>Eukaryota</taxon>
        <taxon>Metazoa</taxon>
        <taxon>Ecdysozoa</taxon>
        <taxon>Arthropoda</taxon>
        <taxon>Crustacea</taxon>
        <taxon>Multicrustacea</taxon>
        <taxon>Malacostraca</taxon>
        <taxon>Eumalacostraca</taxon>
        <taxon>Eucarida</taxon>
        <taxon>Decapoda</taxon>
        <taxon>Pleocyemata</taxon>
        <taxon>Astacidea</taxon>
        <taxon>Parastacoidea</taxon>
        <taxon>Parastacidae</taxon>
        <taxon>Cherax</taxon>
    </lineage>
</organism>
<comment type="caution">
    <text evidence="2">The sequence shown here is derived from an EMBL/GenBank/DDBJ whole genome shotgun (WGS) entry which is preliminary data.</text>
</comment>
<keyword evidence="3" id="KW-1185">Reference proteome</keyword>